<dbReference type="Pfam" id="PF03562">
    <property type="entry name" value="MltA"/>
    <property type="match status" value="1"/>
</dbReference>
<dbReference type="CDD" id="cd14485">
    <property type="entry name" value="mltA_like_LT_A"/>
    <property type="match status" value="1"/>
</dbReference>
<evidence type="ECO:0000256" key="3">
    <source>
        <dbReference type="ARBA" id="ARBA00023239"/>
    </source>
</evidence>
<feature type="region of interest" description="Disordered" evidence="6">
    <location>
        <begin position="1"/>
        <end position="33"/>
    </location>
</feature>
<dbReference type="AlphaFoldDB" id="A0AA86GIY5"/>
<feature type="domain" description="Lytic transglycosylase MltA" evidence="7">
    <location>
        <begin position="213"/>
        <end position="370"/>
    </location>
</feature>
<evidence type="ECO:0000313" key="8">
    <source>
        <dbReference type="EMBL" id="AMG73130.1"/>
    </source>
</evidence>
<dbReference type="GO" id="GO:0071555">
    <property type="term" value="P:cell wall organization"/>
    <property type="evidence" value="ECO:0007669"/>
    <property type="project" value="UniProtKB-KW"/>
</dbReference>
<dbReference type="PANTHER" id="PTHR30124">
    <property type="entry name" value="MEMBRANE-BOUND LYTIC MUREIN TRANSGLYCOSYLASE A"/>
    <property type="match status" value="1"/>
</dbReference>
<dbReference type="GO" id="GO:0008933">
    <property type="term" value="F:peptidoglycan lytic transglycosylase activity"/>
    <property type="evidence" value="ECO:0007669"/>
    <property type="project" value="TreeGrafter"/>
</dbReference>
<keyword evidence="3" id="KW-0456">Lyase</keyword>
<evidence type="ECO:0000256" key="1">
    <source>
        <dbReference type="ARBA" id="ARBA00001420"/>
    </source>
</evidence>
<dbReference type="PIRSF" id="PIRSF019422">
    <property type="entry name" value="MltA"/>
    <property type="match status" value="1"/>
</dbReference>
<dbReference type="GO" id="GO:0009254">
    <property type="term" value="P:peptidoglycan turnover"/>
    <property type="evidence" value="ECO:0007669"/>
    <property type="project" value="InterPro"/>
</dbReference>
<dbReference type="Proteomes" id="UP000058599">
    <property type="component" value="Chromosome"/>
</dbReference>
<feature type="compositionally biased region" description="Pro residues" evidence="6">
    <location>
        <begin position="63"/>
        <end position="93"/>
    </location>
</feature>
<dbReference type="InterPro" id="IPR005300">
    <property type="entry name" value="MltA_B"/>
</dbReference>
<dbReference type="GO" id="GO:0009253">
    <property type="term" value="P:peptidoglycan catabolic process"/>
    <property type="evidence" value="ECO:0007669"/>
    <property type="project" value="TreeGrafter"/>
</dbReference>
<accession>A0AA86GIY5</accession>
<dbReference type="KEGG" id="sgi:SGRAN_0735"/>
<evidence type="ECO:0000313" key="9">
    <source>
        <dbReference type="Proteomes" id="UP000058599"/>
    </source>
</evidence>
<protein>
    <recommendedName>
        <fullName evidence="2">peptidoglycan lytic exotransglycosylase</fullName>
        <ecNumber evidence="2">4.2.2.n1</ecNumber>
    </recommendedName>
    <alternativeName>
        <fullName evidence="5">Murein hydrolase A</fullName>
    </alternativeName>
</protein>
<dbReference type="SMART" id="SM00925">
    <property type="entry name" value="MltA"/>
    <property type="match status" value="1"/>
</dbReference>
<dbReference type="Gene3D" id="2.40.40.10">
    <property type="entry name" value="RlpA-like domain"/>
    <property type="match status" value="1"/>
</dbReference>
<evidence type="ECO:0000256" key="2">
    <source>
        <dbReference type="ARBA" id="ARBA00012587"/>
    </source>
</evidence>
<dbReference type="SUPFAM" id="SSF50685">
    <property type="entry name" value="Barwin-like endoglucanases"/>
    <property type="match status" value="1"/>
</dbReference>
<evidence type="ECO:0000259" key="7">
    <source>
        <dbReference type="SMART" id="SM00925"/>
    </source>
</evidence>
<comment type="catalytic activity">
    <reaction evidence="1">
        <text>Exolytic cleavage of the (1-&gt;4)-beta-glycosidic linkage between N-acetylmuramic acid (MurNAc) and N-acetylglucosamine (GlcNAc) residues in peptidoglycan, from either the reducing or the non-reducing ends of the peptidoglycan chains, with concomitant formation of a 1,6-anhydrobond in the MurNAc residue.</text>
        <dbReference type="EC" id="4.2.2.n1"/>
    </reaction>
</comment>
<dbReference type="EC" id="4.2.2.n1" evidence="2"/>
<dbReference type="InterPro" id="IPR026044">
    <property type="entry name" value="MltA"/>
</dbReference>
<dbReference type="GO" id="GO:0004553">
    <property type="term" value="F:hydrolase activity, hydrolyzing O-glycosyl compounds"/>
    <property type="evidence" value="ECO:0007669"/>
    <property type="project" value="InterPro"/>
</dbReference>
<feature type="compositionally biased region" description="Basic residues" evidence="6">
    <location>
        <begin position="19"/>
        <end position="33"/>
    </location>
</feature>
<dbReference type="InterPro" id="IPR036908">
    <property type="entry name" value="RlpA-like_sf"/>
</dbReference>
<feature type="region of interest" description="Disordered" evidence="6">
    <location>
        <begin position="55"/>
        <end position="108"/>
    </location>
</feature>
<proteinExistence type="predicted"/>
<dbReference type="GO" id="GO:0019867">
    <property type="term" value="C:outer membrane"/>
    <property type="evidence" value="ECO:0007669"/>
    <property type="project" value="InterPro"/>
</dbReference>
<keyword evidence="9" id="KW-1185">Reference proteome</keyword>
<evidence type="ECO:0000256" key="6">
    <source>
        <dbReference type="SAM" id="MobiDB-lite"/>
    </source>
</evidence>
<name>A0AA86GIY5_9SPHN</name>
<dbReference type="Gene3D" id="2.40.240.50">
    <property type="entry name" value="Barwin-like endoglucanases"/>
    <property type="match status" value="1"/>
</dbReference>
<dbReference type="CDD" id="cd14668">
    <property type="entry name" value="mlta_B"/>
    <property type="match status" value="1"/>
</dbReference>
<dbReference type="EMBL" id="CP012199">
    <property type="protein sequence ID" value="AMG73130.1"/>
    <property type="molecule type" value="Genomic_DNA"/>
</dbReference>
<evidence type="ECO:0000256" key="4">
    <source>
        <dbReference type="ARBA" id="ARBA00023316"/>
    </source>
</evidence>
<evidence type="ECO:0000256" key="5">
    <source>
        <dbReference type="ARBA" id="ARBA00030918"/>
    </source>
</evidence>
<organism evidence="8 9">
    <name type="scientific">Sphingopyxis granuli</name>
    <dbReference type="NCBI Taxonomy" id="267128"/>
    <lineage>
        <taxon>Bacteria</taxon>
        <taxon>Pseudomonadati</taxon>
        <taxon>Pseudomonadota</taxon>
        <taxon>Alphaproteobacteria</taxon>
        <taxon>Sphingomonadales</taxon>
        <taxon>Sphingomonadaceae</taxon>
        <taxon>Sphingopyxis</taxon>
    </lineage>
</organism>
<dbReference type="Pfam" id="PF06725">
    <property type="entry name" value="3D"/>
    <property type="match status" value="1"/>
</dbReference>
<dbReference type="InterPro" id="IPR010611">
    <property type="entry name" value="3D_dom"/>
</dbReference>
<gene>
    <name evidence="8" type="primary">mltA</name>
    <name evidence="8" type="ORF">SGRAN_0735</name>
</gene>
<sequence length="471" mass="49269">MPRDGRGAGDGTAAVRTAVRAKRGKSHRPRVSRIGRYALLAALPLLSACASVIPEAGGARPGTAPPSAPPTAPQPPPAPSGPTRPYQPRPSTPPGAAAKPIPATPRPPLAALAVPATATTAAEAGVVLGPEYTELGIAPDQATAALKAFRLSCPSVQRRADASGLTQNGEWTESCQAAAGWPDRDAGNFFSRYFGTVQIGAGTAFVTGYFEPEIAASRDRRPGYDVPIYRRPPDLIDVDLGLFSDALQGRKIRGRVDGNAFVPYYDRTAIERGALGGRGLEIAWAADAAEFFFLQVQGSGRLRLPDGSIMRIGYDSQNGRDYVGIGKLLLDRGELQPGQASMQGILDYLRADPVRGAAVMNENPSWVFFRELTGPGPLGALGVPVTGRSSVAADPKYVPLGAPVILSLDRAEPNGLWIAQDTGGAIKGANRFDSFWGAGDQARAIAGGMAARGSALILLPRAAVARLTARR</sequence>
<keyword evidence="4" id="KW-0961">Cell wall biogenesis/degradation</keyword>
<reference evidence="8 9" key="1">
    <citation type="journal article" date="2016" name="BMC Genomics">
        <title>Genomic analysis of the nitrate-respiring Sphingopyxis granuli (formerly Sphingomonas macrogoltabida) strain TFA.</title>
        <authorList>
            <person name="Garcia-Romero I."/>
            <person name="Perez-Pulido A.J."/>
            <person name="Gonzalez-Flores Y.E."/>
            <person name="Reyes-Ramirez F."/>
            <person name="Santero E."/>
            <person name="Floriano B."/>
        </authorList>
    </citation>
    <scope>NUCLEOTIDE SEQUENCE [LARGE SCALE GENOMIC DNA]</scope>
    <source>
        <strain evidence="8 9">TFA</strain>
    </source>
</reference>
<dbReference type="PANTHER" id="PTHR30124:SF0">
    <property type="entry name" value="MEMBRANE-BOUND LYTIC MUREIN TRANSGLYCOSYLASE A"/>
    <property type="match status" value="1"/>
</dbReference>